<name>A0A6A7AAT9_9PLEO</name>
<dbReference type="SUPFAM" id="SSF48056">
    <property type="entry name" value="Di-copper centre-containing domain"/>
    <property type="match status" value="1"/>
</dbReference>
<dbReference type="Proteomes" id="UP000799424">
    <property type="component" value="Unassembled WGS sequence"/>
</dbReference>
<dbReference type="PRINTS" id="PR00092">
    <property type="entry name" value="TYROSINASE"/>
</dbReference>
<dbReference type="OrthoDB" id="6132182at2759"/>
<evidence type="ECO:0000259" key="4">
    <source>
        <dbReference type="PROSITE" id="PS00498"/>
    </source>
</evidence>
<dbReference type="PANTHER" id="PTHR11474:SF116">
    <property type="entry name" value="TYROSINASE"/>
    <property type="match status" value="1"/>
</dbReference>
<feature type="domain" description="Tyrosinase copper-binding" evidence="4">
    <location>
        <begin position="302"/>
        <end position="313"/>
    </location>
</feature>
<feature type="signal peptide" evidence="2">
    <location>
        <begin position="1"/>
        <end position="19"/>
    </location>
</feature>
<evidence type="ECO:0000313" key="6">
    <source>
        <dbReference type="Proteomes" id="UP000799424"/>
    </source>
</evidence>
<feature type="domain" description="Tyrosinase copper-binding" evidence="3">
    <location>
        <begin position="110"/>
        <end position="127"/>
    </location>
</feature>
<keyword evidence="6" id="KW-1185">Reference proteome</keyword>
<feature type="chain" id="PRO_5025344342" evidence="2">
    <location>
        <begin position="20"/>
        <end position="380"/>
    </location>
</feature>
<evidence type="ECO:0000259" key="3">
    <source>
        <dbReference type="PROSITE" id="PS00497"/>
    </source>
</evidence>
<proteinExistence type="predicted"/>
<evidence type="ECO:0000256" key="1">
    <source>
        <dbReference type="ARBA" id="ARBA00022723"/>
    </source>
</evidence>
<dbReference type="InterPro" id="IPR050316">
    <property type="entry name" value="Tyrosinase/Hemocyanin"/>
</dbReference>
<dbReference type="PANTHER" id="PTHR11474">
    <property type="entry name" value="TYROSINASE FAMILY MEMBER"/>
    <property type="match status" value="1"/>
</dbReference>
<dbReference type="AlphaFoldDB" id="A0A6A7AAT9"/>
<keyword evidence="2" id="KW-0732">Signal</keyword>
<gene>
    <name evidence="5" type="ORF">CC86DRAFT_379340</name>
</gene>
<organism evidence="5 6">
    <name type="scientific">Ophiobolus disseminans</name>
    <dbReference type="NCBI Taxonomy" id="1469910"/>
    <lineage>
        <taxon>Eukaryota</taxon>
        <taxon>Fungi</taxon>
        <taxon>Dikarya</taxon>
        <taxon>Ascomycota</taxon>
        <taxon>Pezizomycotina</taxon>
        <taxon>Dothideomycetes</taxon>
        <taxon>Pleosporomycetidae</taxon>
        <taxon>Pleosporales</taxon>
        <taxon>Pleosporineae</taxon>
        <taxon>Phaeosphaeriaceae</taxon>
        <taxon>Ophiobolus</taxon>
    </lineage>
</organism>
<dbReference type="EMBL" id="MU006220">
    <property type="protein sequence ID" value="KAF2829829.1"/>
    <property type="molecule type" value="Genomic_DNA"/>
</dbReference>
<accession>A0A6A7AAT9</accession>
<evidence type="ECO:0000313" key="5">
    <source>
        <dbReference type="EMBL" id="KAF2829829.1"/>
    </source>
</evidence>
<protein>
    <submittedName>
        <fullName evidence="5">Di-copper centre-containing protein</fullName>
    </submittedName>
</protein>
<dbReference type="Gene3D" id="1.10.1280.10">
    <property type="entry name" value="Di-copper center containing domain from catechol oxidase"/>
    <property type="match status" value="1"/>
</dbReference>
<dbReference type="PROSITE" id="PS00498">
    <property type="entry name" value="TYROSINASE_2"/>
    <property type="match status" value="1"/>
</dbReference>
<dbReference type="GO" id="GO:0016491">
    <property type="term" value="F:oxidoreductase activity"/>
    <property type="evidence" value="ECO:0007669"/>
    <property type="project" value="InterPro"/>
</dbReference>
<keyword evidence="1" id="KW-0479">Metal-binding</keyword>
<dbReference type="InterPro" id="IPR008922">
    <property type="entry name" value="Di-copper_centre_dom_sf"/>
</dbReference>
<sequence length="380" mass="41788">MKFTKIAASLLLTAGAIQSLEIDSLLAQSLETLDAQNITAKRDNAQCHLGNVSVRREWGTLSKAEKLNYISAVQCLGKKPALTPAAIAEGAKTRYDDFVVTHIIQTRTIHFTGNFLSWHRYFVWSYEQALRNECGYKGAHPYYNWAKYPDPRKSPLFDGSETSLSGDGVFIPGRNDTCVPTAENCLVRLKPANGGGCVTQGPFKDWKLHLGPVQTVWPGIPPNPQANGLGYNPRCLSRELSPQAAMNASDNDIVSLILGNRDIKSFQDHMQNVVAGDLGLHGAGHYMIAGDANGDLFNSPSDPAFFMHHSMIDLVWWVWQTLDLKTRQNAIAGTITFMNLNPSRDATLDDILSVGYAGPPNIPIRNAMSTMAGPFCYIYL</sequence>
<dbReference type="GO" id="GO:0046872">
    <property type="term" value="F:metal ion binding"/>
    <property type="evidence" value="ECO:0007669"/>
    <property type="project" value="UniProtKB-KW"/>
</dbReference>
<dbReference type="InterPro" id="IPR002227">
    <property type="entry name" value="Tyrosinase_Cu-bd"/>
</dbReference>
<evidence type="ECO:0000256" key="2">
    <source>
        <dbReference type="SAM" id="SignalP"/>
    </source>
</evidence>
<dbReference type="Pfam" id="PF00264">
    <property type="entry name" value="Tyrosinase"/>
    <property type="match status" value="1"/>
</dbReference>
<dbReference type="PROSITE" id="PS00497">
    <property type="entry name" value="TYROSINASE_1"/>
    <property type="match status" value="1"/>
</dbReference>
<reference evidence="5" key="1">
    <citation type="journal article" date="2020" name="Stud. Mycol.">
        <title>101 Dothideomycetes genomes: a test case for predicting lifestyles and emergence of pathogens.</title>
        <authorList>
            <person name="Haridas S."/>
            <person name="Albert R."/>
            <person name="Binder M."/>
            <person name="Bloem J."/>
            <person name="Labutti K."/>
            <person name="Salamov A."/>
            <person name="Andreopoulos B."/>
            <person name="Baker S."/>
            <person name="Barry K."/>
            <person name="Bills G."/>
            <person name="Bluhm B."/>
            <person name="Cannon C."/>
            <person name="Castanera R."/>
            <person name="Culley D."/>
            <person name="Daum C."/>
            <person name="Ezra D."/>
            <person name="Gonzalez J."/>
            <person name="Henrissat B."/>
            <person name="Kuo A."/>
            <person name="Liang C."/>
            <person name="Lipzen A."/>
            <person name="Lutzoni F."/>
            <person name="Magnuson J."/>
            <person name="Mondo S."/>
            <person name="Nolan M."/>
            <person name="Ohm R."/>
            <person name="Pangilinan J."/>
            <person name="Park H.-J."/>
            <person name="Ramirez L."/>
            <person name="Alfaro M."/>
            <person name="Sun H."/>
            <person name="Tritt A."/>
            <person name="Yoshinaga Y."/>
            <person name="Zwiers L.-H."/>
            <person name="Turgeon B."/>
            <person name="Goodwin S."/>
            <person name="Spatafora J."/>
            <person name="Crous P."/>
            <person name="Grigoriev I."/>
        </authorList>
    </citation>
    <scope>NUCLEOTIDE SEQUENCE</scope>
    <source>
        <strain evidence="5">CBS 113818</strain>
    </source>
</reference>